<dbReference type="CDD" id="cd02393">
    <property type="entry name" value="KH-I_PNPase"/>
    <property type="match status" value="1"/>
</dbReference>
<dbReference type="SMART" id="SM00316">
    <property type="entry name" value="S1"/>
    <property type="match status" value="1"/>
</dbReference>
<dbReference type="Gene3D" id="3.30.1370.10">
    <property type="entry name" value="K Homology domain, type 1"/>
    <property type="match status" value="1"/>
</dbReference>
<dbReference type="InterPro" id="IPR001247">
    <property type="entry name" value="ExoRNase_PH_dom1"/>
</dbReference>
<dbReference type="FunFam" id="3.30.230.70:FF:000002">
    <property type="entry name" value="Polyribonucleotide nucleotidyltransferase"/>
    <property type="match status" value="1"/>
</dbReference>
<evidence type="ECO:0000259" key="9">
    <source>
        <dbReference type="PROSITE" id="PS50126"/>
    </source>
</evidence>
<dbReference type="Pfam" id="PF01138">
    <property type="entry name" value="RNase_PH"/>
    <property type="match status" value="2"/>
</dbReference>
<keyword evidence="4 8" id="KW-0548">Nucleotidyltransferase</keyword>
<dbReference type="NCBIfam" id="TIGR03591">
    <property type="entry name" value="polynuc_phos"/>
    <property type="match status" value="1"/>
</dbReference>
<dbReference type="CDD" id="cd11364">
    <property type="entry name" value="RNase_PH_PNPase_2"/>
    <property type="match status" value="1"/>
</dbReference>
<proteinExistence type="inferred from homology"/>
<dbReference type="InterPro" id="IPR027408">
    <property type="entry name" value="PNPase/RNase_PH_dom_sf"/>
</dbReference>
<dbReference type="InterPro" id="IPR004087">
    <property type="entry name" value="KH_dom"/>
</dbReference>
<dbReference type="Gene3D" id="2.40.50.140">
    <property type="entry name" value="Nucleic acid-binding proteins"/>
    <property type="match status" value="1"/>
</dbReference>
<comment type="function">
    <text evidence="8">Involved in mRNA degradation. Catalyzes the phosphorolysis of single-stranded polyribonucleotides processively in the 3'- to 5'-direction.</text>
</comment>
<dbReference type="GO" id="GO:0006396">
    <property type="term" value="P:RNA processing"/>
    <property type="evidence" value="ECO:0007669"/>
    <property type="project" value="InterPro"/>
</dbReference>
<dbReference type="SUPFAM" id="SSF50249">
    <property type="entry name" value="Nucleic acid-binding proteins"/>
    <property type="match status" value="1"/>
</dbReference>
<dbReference type="GO" id="GO:0000287">
    <property type="term" value="F:magnesium ion binding"/>
    <property type="evidence" value="ECO:0007669"/>
    <property type="project" value="UniProtKB-UniRule"/>
</dbReference>
<dbReference type="InterPro" id="IPR015848">
    <property type="entry name" value="PNPase_PH_RNA-bd_bac/org-type"/>
</dbReference>
<dbReference type="PROSITE" id="PS50126">
    <property type="entry name" value="S1"/>
    <property type="match status" value="1"/>
</dbReference>
<gene>
    <name evidence="8 10" type="primary">pnp</name>
    <name evidence="10" type="ORF">DB44_BY00360</name>
</gene>
<dbReference type="EC" id="2.7.7.8" evidence="8"/>
<dbReference type="NCBIfam" id="NF008805">
    <property type="entry name" value="PRK11824.1"/>
    <property type="match status" value="1"/>
</dbReference>
<dbReference type="InterPro" id="IPR020568">
    <property type="entry name" value="Ribosomal_Su5_D2-typ_SF"/>
</dbReference>
<dbReference type="FunFam" id="2.40.50.140:FF:000189">
    <property type="entry name" value="Polyribonucleotide nucleotidyltransferase, putative"/>
    <property type="match status" value="1"/>
</dbReference>
<dbReference type="SUPFAM" id="SSF54211">
    <property type="entry name" value="Ribosomal protein S5 domain 2-like"/>
    <property type="match status" value="2"/>
</dbReference>
<dbReference type="GO" id="GO:0005829">
    <property type="term" value="C:cytosol"/>
    <property type="evidence" value="ECO:0007669"/>
    <property type="project" value="UniProtKB-ARBA"/>
</dbReference>
<dbReference type="Pfam" id="PF03725">
    <property type="entry name" value="RNase_PH_C"/>
    <property type="match status" value="1"/>
</dbReference>
<dbReference type="SMART" id="SM00322">
    <property type="entry name" value="KH"/>
    <property type="match status" value="1"/>
</dbReference>
<comment type="caution">
    <text evidence="10">The sequence shown here is derived from an EMBL/GenBank/DDBJ whole genome shotgun (WGS) entry which is preliminary data.</text>
</comment>
<dbReference type="InterPro" id="IPR036345">
    <property type="entry name" value="ExoRNase_PH_dom2_sf"/>
</dbReference>
<evidence type="ECO:0000256" key="2">
    <source>
        <dbReference type="ARBA" id="ARBA00022490"/>
    </source>
</evidence>
<evidence type="ECO:0000256" key="7">
    <source>
        <dbReference type="ARBA" id="ARBA00022884"/>
    </source>
</evidence>
<comment type="catalytic activity">
    <reaction evidence="8">
        <text>RNA(n+1) + phosphate = RNA(n) + a ribonucleoside 5'-diphosphate</text>
        <dbReference type="Rhea" id="RHEA:22096"/>
        <dbReference type="Rhea" id="RHEA-COMP:14527"/>
        <dbReference type="Rhea" id="RHEA-COMP:17342"/>
        <dbReference type="ChEBI" id="CHEBI:43474"/>
        <dbReference type="ChEBI" id="CHEBI:57930"/>
        <dbReference type="ChEBI" id="CHEBI:140395"/>
        <dbReference type="EC" id="2.7.7.8"/>
    </reaction>
</comment>
<dbReference type="InterPro" id="IPR036612">
    <property type="entry name" value="KH_dom_type_1_sf"/>
</dbReference>
<dbReference type="SUPFAM" id="SSF54791">
    <property type="entry name" value="Eukaryotic type KH-domain (KH-domain type I)"/>
    <property type="match status" value="1"/>
</dbReference>
<dbReference type="GO" id="GO:0004654">
    <property type="term" value="F:polyribonucleotide nucleotidyltransferase activity"/>
    <property type="evidence" value="ECO:0007669"/>
    <property type="project" value="UniProtKB-UniRule"/>
</dbReference>
<sequence>MFFPLKNAYRIFNFDLLKFSFFMEYYLMQRETISVPVGAQEIIFETGKIARQAGGAVVVRCGETVVFTTACAAPNADSTTDFLPLRVDYQEKFSSAGKTLGGFIKREGRPTEKEVLVSRLIDRPIRPMFEEGYYNEVQLLSFVWSYDGINSPEPLAICGASAALVISDIPLIKPIGAVRVGFIDAQFIVNPTIEQQKQSKLDLLIAGTEEAVLMIEGFCDFLTEDQVLEAIEIGHRSIKTICQTLKQWREKVGKPKNRETLRQLPKELYADVESIANPLLEKALRICEKQKREEALAEVTKTVNDRLMPENEEPKYPAKHIAYVIKDVSSKMMRQMILNENIRSDGRTSTDIRFIDIEQSLLPRAHGSSLFTRGETQALAVCTLGGASMAQRFEDLEGEGNNRFYLQYSFPPYSVGEVGRVGAPGRREIGHGKLAERALMAVIPTKEQFPYTIRLESNITESNGSSSMATVCGGCLALMDAGVAIKRPVAGIAMGLILENERFIILSDILGIEDALGDMDFKVTGDQNGITAFQMDIKVEGITIEIMRVALKQAKEGRVHILNKMLAVCPTYKGEMSRYAPRIETIQIKPSKIAVVIGPGGKQIRAIIEQTGVQIDIDDTGLVNIAATDLVSIEKAKAIIHGLTAEIEIGRIYSGKAISIAPFGVFVEILPGKEGLCHISEFDVNRINSLDEFVKQGDLLMVKVLDINERGQIKLSRKATLQSQ</sequence>
<evidence type="ECO:0000256" key="8">
    <source>
        <dbReference type="HAMAP-Rule" id="MF_01595"/>
    </source>
</evidence>
<feature type="binding site" evidence="8">
    <location>
        <position position="520"/>
    </location>
    <ligand>
        <name>Mg(2+)</name>
        <dbReference type="ChEBI" id="CHEBI:18420"/>
    </ligand>
</feature>
<dbReference type="FunFam" id="3.30.1370.10:FF:000001">
    <property type="entry name" value="Polyribonucleotide nucleotidyltransferase"/>
    <property type="match status" value="1"/>
</dbReference>
<dbReference type="InterPro" id="IPR004088">
    <property type="entry name" value="KH_dom_type_1"/>
</dbReference>
<dbReference type="EMBL" id="JSAN01000045">
    <property type="protein sequence ID" value="KIC72913.1"/>
    <property type="molecule type" value="Genomic_DNA"/>
</dbReference>
<keyword evidence="2 8" id="KW-0963">Cytoplasm</keyword>
<dbReference type="PANTHER" id="PTHR11252">
    <property type="entry name" value="POLYRIBONUCLEOTIDE NUCLEOTIDYLTRANSFERASE"/>
    <property type="match status" value="1"/>
</dbReference>
<keyword evidence="7 8" id="KW-0694">RNA-binding</keyword>
<evidence type="ECO:0000256" key="4">
    <source>
        <dbReference type="ARBA" id="ARBA00022695"/>
    </source>
</evidence>
<dbReference type="Pfam" id="PF00013">
    <property type="entry name" value="KH_1"/>
    <property type="match status" value="1"/>
</dbReference>
<dbReference type="PROSITE" id="PS50084">
    <property type="entry name" value="KH_TYPE_1"/>
    <property type="match status" value="1"/>
</dbReference>
<feature type="binding site" evidence="8">
    <location>
        <position position="514"/>
    </location>
    <ligand>
        <name>Mg(2+)</name>
        <dbReference type="ChEBI" id="CHEBI:18420"/>
    </ligand>
</feature>
<dbReference type="Pfam" id="PF03726">
    <property type="entry name" value="PNPase"/>
    <property type="match status" value="1"/>
</dbReference>
<dbReference type="InterPro" id="IPR003029">
    <property type="entry name" value="S1_domain"/>
</dbReference>
<accession>A0A0C1HDT1</accession>
<dbReference type="Pfam" id="PF00575">
    <property type="entry name" value="S1"/>
    <property type="match status" value="1"/>
</dbReference>
<comment type="cofactor">
    <cofactor evidence="8">
        <name>Mg(2+)</name>
        <dbReference type="ChEBI" id="CHEBI:18420"/>
    </cofactor>
</comment>
<evidence type="ECO:0000256" key="1">
    <source>
        <dbReference type="ARBA" id="ARBA00007404"/>
    </source>
</evidence>
<dbReference type="FunFam" id="3.30.230.70:FF:000001">
    <property type="entry name" value="Polyribonucleotide nucleotidyltransferase"/>
    <property type="match status" value="1"/>
</dbReference>
<keyword evidence="6 8" id="KW-0460">Magnesium</keyword>
<protein>
    <recommendedName>
        <fullName evidence="8">Polyribonucleotide nucleotidyltransferase</fullName>
        <ecNumber evidence="8">2.7.7.8</ecNumber>
    </recommendedName>
    <alternativeName>
        <fullName evidence="8">Polynucleotide phosphorylase</fullName>
        <shortName evidence="8">PNPase</shortName>
    </alternativeName>
</protein>
<dbReference type="Proteomes" id="UP000031465">
    <property type="component" value="Unassembled WGS sequence"/>
</dbReference>
<feature type="domain" description="S1 motif" evidence="9">
    <location>
        <begin position="650"/>
        <end position="718"/>
    </location>
</feature>
<comment type="subcellular location">
    <subcellularLocation>
        <location evidence="8">Cytoplasm</location>
    </subcellularLocation>
</comment>
<name>A0A0C1HDT1_9BACT</name>
<evidence type="ECO:0000256" key="6">
    <source>
        <dbReference type="ARBA" id="ARBA00022842"/>
    </source>
</evidence>
<dbReference type="InterPro" id="IPR012340">
    <property type="entry name" value="NA-bd_OB-fold"/>
</dbReference>
<evidence type="ECO:0000313" key="11">
    <source>
        <dbReference type="Proteomes" id="UP000031465"/>
    </source>
</evidence>
<keyword evidence="3 8" id="KW-0808">Transferase</keyword>
<dbReference type="InterPro" id="IPR012162">
    <property type="entry name" value="PNPase"/>
</dbReference>
<reference evidence="10 11" key="1">
    <citation type="journal article" date="2014" name="Mol. Biol. Evol.">
        <title>Massive expansion of Ubiquitination-related gene families within the Chlamydiae.</title>
        <authorList>
            <person name="Domman D."/>
            <person name="Collingro A."/>
            <person name="Lagkouvardos I."/>
            <person name="Gehre L."/>
            <person name="Weinmaier T."/>
            <person name="Rattei T."/>
            <person name="Subtil A."/>
            <person name="Horn M."/>
        </authorList>
    </citation>
    <scope>NUCLEOTIDE SEQUENCE [LARGE SCALE GENOMIC DNA]</scope>
    <source>
        <strain evidence="10 11">EI2</strain>
    </source>
</reference>
<dbReference type="HAMAP" id="MF_01595">
    <property type="entry name" value="PNPase"/>
    <property type="match status" value="1"/>
</dbReference>
<evidence type="ECO:0000256" key="5">
    <source>
        <dbReference type="ARBA" id="ARBA00022723"/>
    </source>
</evidence>
<organism evidence="10 11">
    <name type="scientific">Candidatus Protochlamydia amoebophila</name>
    <dbReference type="NCBI Taxonomy" id="362787"/>
    <lineage>
        <taxon>Bacteria</taxon>
        <taxon>Pseudomonadati</taxon>
        <taxon>Chlamydiota</taxon>
        <taxon>Chlamydiia</taxon>
        <taxon>Parachlamydiales</taxon>
        <taxon>Parachlamydiaceae</taxon>
        <taxon>Candidatus Protochlamydia</taxon>
    </lineage>
</organism>
<keyword evidence="5 8" id="KW-0479">Metal-binding</keyword>
<dbReference type="AlphaFoldDB" id="A0A0C1HDT1"/>
<dbReference type="PANTHER" id="PTHR11252:SF0">
    <property type="entry name" value="POLYRIBONUCLEOTIDE NUCLEOTIDYLTRANSFERASE 1, MITOCHONDRIAL"/>
    <property type="match status" value="1"/>
</dbReference>
<dbReference type="InterPro" id="IPR015847">
    <property type="entry name" value="ExoRNase_PH_dom2"/>
</dbReference>
<dbReference type="GO" id="GO:0006402">
    <property type="term" value="P:mRNA catabolic process"/>
    <property type="evidence" value="ECO:0007669"/>
    <property type="project" value="UniProtKB-UniRule"/>
</dbReference>
<dbReference type="CDD" id="cd11363">
    <property type="entry name" value="RNase_PH_PNPase_1"/>
    <property type="match status" value="1"/>
</dbReference>
<dbReference type="GO" id="GO:0000175">
    <property type="term" value="F:3'-5'-RNA exonuclease activity"/>
    <property type="evidence" value="ECO:0007669"/>
    <property type="project" value="TreeGrafter"/>
</dbReference>
<evidence type="ECO:0000256" key="3">
    <source>
        <dbReference type="ARBA" id="ARBA00022679"/>
    </source>
</evidence>
<evidence type="ECO:0000313" key="10">
    <source>
        <dbReference type="EMBL" id="KIC72913.1"/>
    </source>
</evidence>
<dbReference type="Gene3D" id="3.30.230.70">
    <property type="entry name" value="GHMP Kinase, N-terminal domain"/>
    <property type="match status" value="2"/>
</dbReference>
<dbReference type="CDD" id="cd04472">
    <property type="entry name" value="S1_PNPase"/>
    <property type="match status" value="1"/>
</dbReference>
<comment type="similarity">
    <text evidence="1 8">Belongs to the polyribonucleotide nucleotidyltransferase family.</text>
</comment>
<dbReference type="SUPFAM" id="SSF55666">
    <property type="entry name" value="Ribonuclease PH domain 2-like"/>
    <property type="match status" value="2"/>
</dbReference>
<dbReference type="PIRSF" id="PIRSF005499">
    <property type="entry name" value="PNPase"/>
    <property type="match status" value="1"/>
</dbReference>
<dbReference type="PATRIC" id="fig|362787.3.peg.718"/>
<dbReference type="GO" id="GO:0003723">
    <property type="term" value="F:RNA binding"/>
    <property type="evidence" value="ECO:0007669"/>
    <property type="project" value="UniProtKB-UniRule"/>
</dbReference>